<dbReference type="AlphaFoldDB" id="A0A0R2DE27"/>
<dbReference type="RefSeq" id="WP_057873873.1">
    <property type="nucleotide sequence ID" value="NZ_AYYI01000034.1"/>
</dbReference>
<name>A0A0R2DE27_9LACO</name>
<sequence>MPENEAPTRSERNQIKKQHPILKIVLLVVSIIVFLLCIFSYKLYTDLGDTISGMHATIGQESQKIQQKKPFSVLLLGTDTGADGRKYHGNSDTIIVATVNPTKQRVKLVSIPRDTLAELVGSQPQKMLKINAAYNYGGTKMAAASVRQLLNVPIDYYMTINMGALKTIVNDIGGVDVNIPFSFTSVWTGGQKFKKGEHHLNGSQALAYSRMRHEDPRGDYGRQLRQQQVIQAILKKATRPQMLLQYQKVSRDLQKHVRTDLTFRDFKTLLFHYRHSAGNIKSDQLQGQDAWIDGGSYQIATTKELNRVSNNIRHELGLAKQTVDNAEVYQNENNPYFDGTNNQTFYISRNFND</sequence>
<accession>A0A0R2DE27</accession>
<keyword evidence="2" id="KW-0812">Transmembrane</keyword>
<dbReference type="STRING" id="1423796.FC24_GL001304"/>
<dbReference type="InterPro" id="IPR050922">
    <property type="entry name" value="LytR/CpsA/Psr_CW_biosynth"/>
</dbReference>
<feature type="transmembrane region" description="Helical" evidence="2">
    <location>
        <begin position="21"/>
        <end position="44"/>
    </location>
</feature>
<dbReference type="InterPro" id="IPR004474">
    <property type="entry name" value="LytR_CpsA_psr"/>
</dbReference>
<comment type="caution">
    <text evidence="4">The sequence shown here is derived from an EMBL/GenBank/DDBJ whole genome shotgun (WGS) entry which is preliminary data.</text>
</comment>
<dbReference type="NCBIfam" id="TIGR00350">
    <property type="entry name" value="lytR_cpsA_psr"/>
    <property type="match status" value="1"/>
</dbReference>
<comment type="similarity">
    <text evidence="1">Belongs to the LytR/CpsA/Psr (LCP) family.</text>
</comment>
<dbReference type="Pfam" id="PF03816">
    <property type="entry name" value="LytR_cpsA_psr"/>
    <property type="match status" value="1"/>
</dbReference>
<reference evidence="4 5" key="1">
    <citation type="journal article" date="2015" name="Genome Announc.">
        <title>Expanding the biotechnology potential of lactobacilli through comparative genomics of 213 strains and associated genera.</title>
        <authorList>
            <person name="Sun Z."/>
            <person name="Harris H.M."/>
            <person name="McCann A."/>
            <person name="Guo C."/>
            <person name="Argimon S."/>
            <person name="Zhang W."/>
            <person name="Yang X."/>
            <person name="Jeffery I.B."/>
            <person name="Cooney J.C."/>
            <person name="Kagawa T.F."/>
            <person name="Liu W."/>
            <person name="Song Y."/>
            <person name="Salvetti E."/>
            <person name="Wrobel A."/>
            <person name="Rasinkangas P."/>
            <person name="Parkhill J."/>
            <person name="Rea M.C."/>
            <person name="O'Sullivan O."/>
            <person name="Ritari J."/>
            <person name="Douillard F.P."/>
            <person name="Paul Ross R."/>
            <person name="Yang R."/>
            <person name="Briner A.E."/>
            <person name="Felis G.E."/>
            <person name="de Vos W.M."/>
            <person name="Barrangou R."/>
            <person name="Klaenhammer T.R."/>
            <person name="Caufield P.W."/>
            <person name="Cui Y."/>
            <person name="Zhang H."/>
            <person name="O'Toole P.W."/>
        </authorList>
    </citation>
    <scope>NUCLEOTIDE SEQUENCE [LARGE SCALE GENOMIC DNA]</scope>
    <source>
        <strain evidence="4 5">DSM 20253</strain>
    </source>
</reference>
<evidence type="ECO:0000313" key="5">
    <source>
        <dbReference type="Proteomes" id="UP000051638"/>
    </source>
</evidence>
<proteinExistence type="inferred from homology"/>
<feature type="domain" description="Cell envelope-related transcriptional attenuator" evidence="3">
    <location>
        <begin position="90"/>
        <end position="238"/>
    </location>
</feature>
<evidence type="ECO:0000256" key="2">
    <source>
        <dbReference type="SAM" id="Phobius"/>
    </source>
</evidence>
<dbReference type="EMBL" id="AYYI01000034">
    <property type="protein sequence ID" value="KRM98419.1"/>
    <property type="molecule type" value="Genomic_DNA"/>
</dbReference>
<dbReference type="PANTHER" id="PTHR33392">
    <property type="entry name" value="POLYISOPRENYL-TEICHOIC ACID--PEPTIDOGLYCAN TEICHOIC ACID TRANSFERASE TAGU"/>
    <property type="match status" value="1"/>
</dbReference>
<keyword evidence="2" id="KW-0472">Membrane</keyword>
<dbReference type="OrthoDB" id="27330at2"/>
<keyword evidence="5" id="KW-1185">Reference proteome</keyword>
<protein>
    <submittedName>
        <fullName evidence="4">LytR family transcriptional regulator</fullName>
    </submittedName>
</protein>
<dbReference type="Proteomes" id="UP000051638">
    <property type="component" value="Unassembled WGS sequence"/>
</dbReference>
<keyword evidence="2" id="KW-1133">Transmembrane helix</keyword>
<evidence type="ECO:0000256" key="1">
    <source>
        <dbReference type="ARBA" id="ARBA00006068"/>
    </source>
</evidence>
<evidence type="ECO:0000259" key="3">
    <source>
        <dbReference type="Pfam" id="PF03816"/>
    </source>
</evidence>
<dbReference type="PANTHER" id="PTHR33392:SF6">
    <property type="entry name" value="POLYISOPRENYL-TEICHOIC ACID--PEPTIDOGLYCAN TEICHOIC ACID TRANSFERASE TAGU"/>
    <property type="match status" value="1"/>
</dbReference>
<dbReference type="Gene3D" id="3.40.630.190">
    <property type="entry name" value="LCP protein"/>
    <property type="match status" value="1"/>
</dbReference>
<dbReference type="PATRIC" id="fig|1423796.3.peg.1330"/>
<gene>
    <name evidence="4" type="ORF">FC24_GL001304</name>
</gene>
<evidence type="ECO:0000313" key="4">
    <source>
        <dbReference type="EMBL" id="KRM98419.1"/>
    </source>
</evidence>
<organism evidence="4 5">
    <name type="scientific">Loigolactobacillus rennini DSM 20253</name>
    <dbReference type="NCBI Taxonomy" id="1423796"/>
    <lineage>
        <taxon>Bacteria</taxon>
        <taxon>Bacillati</taxon>
        <taxon>Bacillota</taxon>
        <taxon>Bacilli</taxon>
        <taxon>Lactobacillales</taxon>
        <taxon>Lactobacillaceae</taxon>
        <taxon>Loigolactobacillus</taxon>
    </lineage>
</organism>